<feature type="domain" description="Inner membrane protein YgaP-like transmembrane" evidence="1">
    <location>
        <begin position="4"/>
        <end position="60"/>
    </location>
</feature>
<dbReference type="EMBL" id="CP071249">
    <property type="protein sequence ID" value="UUF05812.1"/>
    <property type="molecule type" value="Genomic_DNA"/>
</dbReference>
<evidence type="ECO:0000313" key="4">
    <source>
        <dbReference type="Proteomes" id="UP001058016"/>
    </source>
</evidence>
<dbReference type="RefSeq" id="WP_055243325.1">
    <property type="nucleotide sequence ID" value="NZ_CP071249.1"/>
</dbReference>
<dbReference type="AlphaFoldDB" id="A0A9Q9CHI0"/>
<dbReference type="Proteomes" id="UP001058016">
    <property type="component" value="Chromosome"/>
</dbReference>
<evidence type="ECO:0000259" key="1">
    <source>
        <dbReference type="Pfam" id="PF11127"/>
    </source>
</evidence>
<dbReference type="Proteomes" id="UP001058072">
    <property type="component" value="Chromosome"/>
</dbReference>
<sequence length="98" mass="10849">MCVKNVGRMDAYVRISAGLMMVSLGIMKHKGWMAALGSMKVAEGITRYCPVLDALNLSTLSDEELLDEALGSCVIDIEEDDDDEFEELEHQCGCHHED</sequence>
<dbReference type="InterPro" id="IPR021309">
    <property type="entry name" value="YgaP-like_TM"/>
</dbReference>
<reference evidence="3 4" key="1">
    <citation type="submission" date="2021-03" db="EMBL/GenBank/DDBJ databases">
        <title>Comparative Genomics and Metabolomics in the genus Turicibacter.</title>
        <authorList>
            <person name="Maki J."/>
            <person name="Looft T."/>
        </authorList>
    </citation>
    <scope>NUCLEOTIDE SEQUENCE</scope>
    <source>
        <strain evidence="3">ISU324</strain>
        <strain evidence="2 4">MMM721</strain>
    </source>
</reference>
<proteinExistence type="predicted"/>
<name>A0A9Q9CHI0_9FIRM</name>
<accession>A0A9Q9CHI0</accession>
<evidence type="ECO:0000313" key="3">
    <source>
        <dbReference type="EMBL" id="UUF08745.1"/>
    </source>
</evidence>
<organism evidence="3 5">
    <name type="scientific">Turicibacter bilis</name>
    <dbReference type="NCBI Taxonomy" id="2735723"/>
    <lineage>
        <taxon>Bacteria</taxon>
        <taxon>Bacillati</taxon>
        <taxon>Bacillota</taxon>
        <taxon>Erysipelotrichia</taxon>
        <taxon>Erysipelotrichales</taxon>
        <taxon>Turicibacteraceae</taxon>
        <taxon>Turicibacter</taxon>
    </lineage>
</organism>
<dbReference type="Pfam" id="PF11127">
    <property type="entry name" value="YgaP-like_TM"/>
    <property type="match status" value="1"/>
</dbReference>
<protein>
    <submittedName>
        <fullName evidence="3">DUF2892 domain-containing protein</fullName>
    </submittedName>
</protein>
<keyword evidence="4" id="KW-1185">Reference proteome</keyword>
<dbReference type="EMBL" id="CP071250">
    <property type="protein sequence ID" value="UUF08745.1"/>
    <property type="molecule type" value="Genomic_DNA"/>
</dbReference>
<gene>
    <name evidence="2" type="ORF">J0J69_12365</name>
    <name evidence="3" type="ORF">J0J70_01595</name>
</gene>
<evidence type="ECO:0000313" key="5">
    <source>
        <dbReference type="Proteomes" id="UP001058072"/>
    </source>
</evidence>
<evidence type="ECO:0000313" key="2">
    <source>
        <dbReference type="EMBL" id="UUF05812.1"/>
    </source>
</evidence>